<gene>
    <name evidence="1" type="ORF">K0M31_005431</name>
</gene>
<keyword evidence="2" id="KW-1185">Reference proteome</keyword>
<reference evidence="1" key="1">
    <citation type="submission" date="2021-10" db="EMBL/GenBank/DDBJ databases">
        <title>Melipona bicolor Genome sequencing and assembly.</title>
        <authorList>
            <person name="Araujo N.S."/>
            <person name="Arias M.C."/>
        </authorList>
    </citation>
    <scope>NUCLEOTIDE SEQUENCE</scope>
    <source>
        <strain evidence="1">USP_2M_L1-L4_2017</strain>
        <tissue evidence="1">Whole body</tissue>
    </source>
</reference>
<evidence type="ECO:0000313" key="2">
    <source>
        <dbReference type="Proteomes" id="UP001177670"/>
    </source>
</evidence>
<protein>
    <submittedName>
        <fullName evidence="1">Uncharacterized protein</fullName>
    </submittedName>
</protein>
<evidence type="ECO:0000313" key="1">
    <source>
        <dbReference type="EMBL" id="KAK1125895.1"/>
    </source>
</evidence>
<dbReference type="Proteomes" id="UP001177670">
    <property type="component" value="Unassembled WGS sequence"/>
</dbReference>
<sequence length="76" mass="8467">MTKTVTVAAGSVPLNPWKTSVVLMPTDFQGKLKKRKKQRRKIRCASRHEARKDTACTQALSNNIMDNEINLPAQSG</sequence>
<accession>A0AA40KMG3</accession>
<proteinExistence type="predicted"/>
<comment type="caution">
    <text evidence="1">The sequence shown here is derived from an EMBL/GenBank/DDBJ whole genome shotgun (WGS) entry which is preliminary data.</text>
</comment>
<dbReference type="AlphaFoldDB" id="A0AA40KMG3"/>
<dbReference type="EMBL" id="JAHYIQ010000015">
    <property type="protein sequence ID" value="KAK1125895.1"/>
    <property type="molecule type" value="Genomic_DNA"/>
</dbReference>
<name>A0AA40KMG3_9HYME</name>
<organism evidence="1 2">
    <name type="scientific">Melipona bicolor</name>
    <dbReference type="NCBI Taxonomy" id="60889"/>
    <lineage>
        <taxon>Eukaryota</taxon>
        <taxon>Metazoa</taxon>
        <taxon>Ecdysozoa</taxon>
        <taxon>Arthropoda</taxon>
        <taxon>Hexapoda</taxon>
        <taxon>Insecta</taxon>
        <taxon>Pterygota</taxon>
        <taxon>Neoptera</taxon>
        <taxon>Endopterygota</taxon>
        <taxon>Hymenoptera</taxon>
        <taxon>Apocrita</taxon>
        <taxon>Aculeata</taxon>
        <taxon>Apoidea</taxon>
        <taxon>Anthophila</taxon>
        <taxon>Apidae</taxon>
        <taxon>Melipona</taxon>
    </lineage>
</organism>